<feature type="domain" description="Glycosyltransferase 2-like" evidence="1">
    <location>
        <begin position="12"/>
        <end position="95"/>
    </location>
</feature>
<organism evidence="2 3">
    <name type="scientific">Actinomadura violacea</name>
    <dbReference type="NCBI Taxonomy" id="2819934"/>
    <lineage>
        <taxon>Bacteria</taxon>
        <taxon>Bacillati</taxon>
        <taxon>Actinomycetota</taxon>
        <taxon>Actinomycetes</taxon>
        <taxon>Streptosporangiales</taxon>
        <taxon>Thermomonosporaceae</taxon>
        <taxon>Actinomadura</taxon>
    </lineage>
</organism>
<dbReference type="EMBL" id="JAGEPF010000006">
    <property type="protein sequence ID" value="MBO2458056.1"/>
    <property type="molecule type" value="Genomic_DNA"/>
</dbReference>
<protein>
    <submittedName>
        <fullName evidence="2">Glycosyltransferase</fullName>
    </submittedName>
</protein>
<gene>
    <name evidence="2" type="ORF">J4709_10775</name>
</gene>
<evidence type="ECO:0000259" key="1">
    <source>
        <dbReference type="Pfam" id="PF00535"/>
    </source>
</evidence>
<reference evidence="2 3" key="1">
    <citation type="submission" date="2021-03" db="EMBL/GenBank/DDBJ databases">
        <title>Actinomadura violae sp. nov., isolated from lichen in Thailand.</title>
        <authorList>
            <person name="Kanchanasin P."/>
            <person name="Saeng-In P."/>
            <person name="Phongsopitanun W."/>
            <person name="Yuki M."/>
            <person name="Kudo T."/>
            <person name="Ohkuma M."/>
            <person name="Tanasupawat S."/>
        </authorList>
    </citation>
    <scope>NUCLEOTIDE SEQUENCE [LARGE SCALE GENOMIC DNA]</scope>
    <source>
        <strain evidence="2 3">LCR2-06</strain>
    </source>
</reference>
<proteinExistence type="predicted"/>
<dbReference type="Proteomes" id="UP000680206">
    <property type="component" value="Unassembled WGS sequence"/>
</dbReference>
<dbReference type="Pfam" id="PF00535">
    <property type="entry name" value="Glycos_transf_2"/>
    <property type="match status" value="1"/>
</dbReference>
<dbReference type="InterPro" id="IPR001173">
    <property type="entry name" value="Glyco_trans_2-like"/>
</dbReference>
<evidence type="ECO:0000313" key="3">
    <source>
        <dbReference type="Proteomes" id="UP000680206"/>
    </source>
</evidence>
<sequence length="359" mass="40151">MPSGKQTICLTMIVKNEAHVIARCLASVRPLITSWCIVDTGSGDGTQKIIREELADLPGQLHERPWRDFGHNRTEAIELARGKADYDLVIDADDVLVIPGGFAMPRLTADSYEIRVEDCGTSYYRVHLFRGDLDFHYVGVLHEVIMSGPGRSLARLDGLGYRRMYDGARSTDPLKFRKDAALLEKSLKAEPGNTRYAFYLAQSWRDAGEYTKAAAAYERRAGMGGWPEEVWYSLYERARLAEHIGEDDDAVIAHYVRAFETRPQRAEAPCHLARALRLRNRPAAAYPFARTASDIPRPNDILFIDDSVYTWRALDEFGIAAYHTGLYREGLAANAVIDRGVVEDCLIASIGPPRSGLQS</sequence>
<name>A0ABS3RMT9_9ACTN</name>
<keyword evidence="3" id="KW-1185">Reference proteome</keyword>
<dbReference type="SUPFAM" id="SSF53448">
    <property type="entry name" value="Nucleotide-diphospho-sugar transferases"/>
    <property type="match status" value="1"/>
</dbReference>
<dbReference type="Gene3D" id="1.25.40.10">
    <property type="entry name" value="Tetratricopeptide repeat domain"/>
    <property type="match status" value="1"/>
</dbReference>
<comment type="caution">
    <text evidence="2">The sequence shown here is derived from an EMBL/GenBank/DDBJ whole genome shotgun (WGS) entry which is preliminary data.</text>
</comment>
<dbReference type="PANTHER" id="PTHR43630">
    <property type="entry name" value="POLY-BETA-1,6-N-ACETYL-D-GLUCOSAMINE SYNTHASE"/>
    <property type="match status" value="1"/>
</dbReference>
<dbReference type="InterPro" id="IPR011990">
    <property type="entry name" value="TPR-like_helical_dom_sf"/>
</dbReference>
<dbReference type="RefSeq" id="WP_208239696.1">
    <property type="nucleotide sequence ID" value="NZ_JAGEPF010000006.1"/>
</dbReference>
<dbReference type="Gene3D" id="3.90.550.10">
    <property type="entry name" value="Spore Coat Polysaccharide Biosynthesis Protein SpsA, Chain A"/>
    <property type="match status" value="1"/>
</dbReference>
<dbReference type="InterPro" id="IPR029044">
    <property type="entry name" value="Nucleotide-diphossugar_trans"/>
</dbReference>
<accession>A0ABS3RMT9</accession>
<dbReference type="SUPFAM" id="SSF48452">
    <property type="entry name" value="TPR-like"/>
    <property type="match status" value="1"/>
</dbReference>
<dbReference type="PANTHER" id="PTHR43630:SF2">
    <property type="entry name" value="GLYCOSYLTRANSFERASE"/>
    <property type="match status" value="1"/>
</dbReference>
<evidence type="ECO:0000313" key="2">
    <source>
        <dbReference type="EMBL" id="MBO2458056.1"/>
    </source>
</evidence>